<dbReference type="EnsemblPlants" id="Pp3c27_1650V3.2">
    <property type="protein sequence ID" value="Pp3c27_1650V3.2"/>
    <property type="gene ID" value="Pp3c27_1650"/>
</dbReference>
<reference evidence="1 2" key="2">
    <citation type="journal article" date="2018" name="Plant J.">
        <title>The Physcomitrella patens chromosome-scale assembly reveals moss genome structure and evolution.</title>
        <authorList>
            <person name="Lang D."/>
            <person name="Ullrich K.K."/>
            <person name="Murat F."/>
            <person name="Fuchs J."/>
            <person name="Jenkins J."/>
            <person name="Haas F.B."/>
            <person name="Piednoel M."/>
            <person name="Gundlach H."/>
            <person name="Van Bel M."/>
            <person name="Meyberg R."/>
            <person name="Vives C."/>
            <person name="Morata J."/>
            <person name="Symeonidi A."/>
            <person name="Hiss M."/>
            <person name="Muchero W."/>
            <person name="Kamisugi Y."/>
            <person name="Saleh O."/>
            <person name="Blanc G."/>
            <person name="Decker E.L."/>
            <person name="van Gessel N."/>
            <person name="Grimwood J."/>
            <person name="Hayes R.D."/>
            <person name="Graham S.W."/>
            <person name="Gunter L.E."/>
            <person name="McDaniel S.F."/>
            <person name="Hoernstein S.N.W."/>
            <person name="Larsson A."/>
            <person name="Li F.W."/>
            <person name="Perroud P.F."/>
            <person name="Phillips J."/>
            <person name="Ranjan P."/>
            <person name="Rokshar D.S."/>
            <person name="Rothfels C.J."/>
            <person name="Schneider L."/>
            <person name="Shu S."/>
            <person name="Stevenson D.W."/>
            <person name="Thummler F."/>
            <person name="Tillich M."/>
            <person name="Villarreal Aguilar J.C."/>
            <person name="Widiez T."/>
            <person name="Wong G.K."/>
            <person name="Wymore A."/>
            <person name="Zhang Y."/>
            <person name="Zimmer A.D."/>
            <person name="Quatrano R.S."/>
            <person name="Mayer K.F.X."/>
            <person name="Goodstein D."/>
            <person name="Casacuberta J.M."/>
            <person name="Vandepoele K."/>
            <person name="Reski R."/>
            <person name="Cuming A.C."/>
            <person name="Tuskan G.A."/>
            <person name="Maumus F."/>
            <person name="Salse J."/>
            <person name="Schmutz J."/>
            <person name="Rensing S.A."/>
        </authorList>
    </citation>
    <scope>NUCLEOTIDE SEQUENCE [LARGE SCALE GENOMIC DNA]</scope>
    <source>
        <strain evidence="1 2">cv. Gransden 2004</strain>
    </source>
</reference>
<proteinExistence type="predicted"/>
<accession>A0A7I4CVW6</accession>
<keyword evidence="2" id="KW-1185">Reference proteome</keyword>
<evidence type="ECO:0000313" key="1">
    <source>
        <dbReference type="EnsemblPlants" id="Pp3c27_1650V3.2"/>
    </source>
</evidence>
<dbReference type="Proteomes" id="UP000006727">
    <property type="component" value="Chromosome 27"/>
</dbReference>
<dbReference type="InParanoid" id="A0A7I4CVW6"/>
<dbReference type="AlphaFoldDB" id="A0A7I4CVW6"/>
<sequence length="214" mass="23794">MIVQGDAVLIRNLRYSCETSIHFCDPVLLLGTSDSPKSNPLRVTALPTSGVVRQIVAMAEPGGGIIPQVVSEYKIDPVVAENIRAVYPVYIRKGGNKTQIPQSSVATIMRGVGFNPSEAQIEDIITACKMKEESQTQRGYFECDNFEQQVAGMMFNNPGCLNRLPKEKVLKALNVCSIQKTSWQLDALCHHLIVETHQFCRFWFTALPIIKIDP</sequence>
<reference evidence="1 2" key="1">
    <citation type="journal article" date="2008" name="Science">
        <title>The Physcomitrella genome reveals evolutionary insights into the conquest of land by plants.</title>
        <authorList>
            <person name="Rensing S."/>
            <person name="Lang D."/>
            <person name="Zimmer A."/>
            <person name="Terry A."/>
            <person name="Salamov A."/>
            <person name="Shapiro H."/>
            <person name="Nishiyama T."/>
            <person name="Perroud P.-F."/>
            <person name="Lindquist E."/>
            <person name="Kamisugi Y."/>
            <person name="Tanahashi T."/>
            <person name="Sakakibara K."/>
            <person name="Fujita T."/>
            <person name="Oishi K."/>
            <person name="Shin-I T."/>
            <person name="Kuroki Y."/>
            <person name="Toyoda A."/>
            <person name="Suzuki Y."/>
            <person name="Hashimoto A."/>
            <person name="Yamaguchi K."/>
            <person name="Sugano A."/>
            <person name="Kohara Y."/>
            <person name="Fujiyama A."/>
            <person name="Anterola A."/>
            <person name="Aoki S."/>
            <person name="Ashton N."/>
            <person name="Barbazuk W.B."/>
            <person name="Barker E."/>
            <person name="Bennetzen J."/>
            <person name="Bezanilla M."/>
            <person name="Blankenship R."/>
            <person name="Cho S.H."/>
            <person name="Dutcher S."/>
            <person name="Estelle M."/>
            <person name="Fawcett J.A."/>
            <person name="Gundlach H."/>
            <person name="Hanada K."/>
            <person name="Heyl A."/>
            <person name="Hicks K.A."/>
            <person name="Hugh J."/>
            <person name="Lohr M."/>
            <person name="Mayer K."/>
            <person name="Melkozernov A."/>
            <person name="Murata T."/>
            <person name="Nelson D."/>
            <person name="Pils B."/>
            <person name="Prigge M."/>
            <person name="Reiss B."/>
            <person name="Renner T."/>
            <person name="Rombauts S."/>
            <person name="Rushton P."/>
            <person name="Sanderfoot A."/>
            <person name="Schween G."/>
            <person name="Shiu S.-H."/>
            <person name="Stueber K."/>
            <person name="Theodoulou F.L."/>
            <person name="Tu H."/>
            <person name="Van de Peer Y."/>
            <person name="Verrier P.J."/>
            <person name="Waters E."/>
            <person name="Wood A."/>
            <person name="Yang L."/>
            <person name="Cove D."/>
            <person name="Cuming A."/>
            <person name="Hasebe M."/>
            <person name="Lucas S."/>
            <person name="Mishler D.B."/>
            <person name="Reski R."/>
            <person name="Grigoriev I."/>
            <person name="Quatrano R.S."/>
            <person name="Boore J.L."/>
        </authorList>
    </citation>
    <scope>NUCLEOTIDE SEQUENCE [LARGE SCALE GENOMIC DNA]</scope>
    <source>
        <strain evidence="1 2">cv. Gransden 2004</strain>
    </source>
</reference>
<protein>
    <submittedName>
        <fullName evidence="1">Uncharacterized protein</fullName>
    </submittedName>
</protein>
<name>A0A7I4CVW6_PHYPA</name>
<evidence type="ECO:0000313" key="2">
    <source>
        <dbReference type="Proteomes" id="UP000006727"/>
    </source>
</evidence>
<organism evidence="1 2">
    <name type="scientific">Physcomitrium patens</name>
    <name type="common">Spreading-leaved earth moss</name>
    <name type="synonym">Physcomitrella patens</name>
    <dbReference type="NCBI Taxonomy" id="3218"/>
    <lineage>
        <taxon>Eukaryota</taxon>
        <taxon>Viridiplantae</taxon>
        <taxon>Streptophyta</taxon>
        <taxon>Embryophyta</taxon>
        <taxon>Bryophyta</taxon>
        <taxon>Bryophytina</taxon>
        <taxon>Bryopsida</taxon>
        <taxon>Funariidae</taxon>
        <taxon>Funariales</taxon>
        <taxon>Funariaceae</taxon>
        <taxon>Physcomitrium</taxon>
    </lineage>
</organism>
<dbReference type="Gramene" id="Pp3c27_1650V3.2">
    <property type="protein sequence ID" value="Pp3c27_1650V3.2"/>
    <property type="gene ID" value="Pp3c27_1650"/>
</dbReference>
<dbReference type="EMBL" id="ABEU02000027">
    <property type="status" value="NOT_ANNOTATED_CDS"/>
    <property type="molecule type" value="Genomic_DNA"/>
</dbReference>
<reference evidence="1" key="3">
    <citation type="submission" date="2020-12" db="UniProtKB">
        <authorList>
            <consortium name="EnsemblPlants"/>
        </authorList>
    </citation>
    <scope>IDENTIFICATION</scope>
</reference>